<dbReference type="PANTHER" id="PTHR23026:SF123">
    <property type="entry name" value="NAD(P)H NITROREDUCTASE RV3131-RELATED"/>
    <property type="match status" value="1"/>
</dbReference>
<feature type="region of interest" description="Disordered" evidence="1">
    <location>
        <begin position="197"/>
        <end position="222"/>
    </location>
</feature>
<dbReference type="Proteomes" id="UP001373496">
    <property type="component" value="Unassembled WGS sequence"/>
</dbReference>
<evidence type="ECO:0000313" key="3">
    <source>
        <dbReference type="EMBL" id="MEI4280847.1"/>
    </source>
</evidence>
<dbReference type="InterPro" id="IPR029479">
    <property type="entry name" value="Nitroreductase"/>
</dbReference>
<feature type="region of interest" description="Disordered" evidence="1">
    <location>
        <begin position="320"/>
        <end position="353"/>
    </location>
</feature>
<dbReference type="InterPro" id="IPR050627">
    <property type="entry name" value="Nitroreductase/BluB"/>
</dbReference>
<dbReference type="EMBL" id="JBAPLV010000030">
    <property type="protein sequence ID" value="MEI4280847.1"/>
    <property type="molecule type" value="Genomic_DNA"/>
</dbReference>
<gene>
    <name evidence="3" type="ORF">UXQ13_20395</name>
</gene>
<reference evidence="3 4" key="1">
    <citation type="submission" date="2024-03" db="EMBL/GenBank/DDBJ databases">
        <title>Draft genome sequence of Klenkia terrae.</title>
        <authorList>
            <person name="Duangmal K."/>
            <person name="Chantavorakit T."/>
        </authorList>
    </citation>
    <scope>NUCLEOTIDE SEQUENCE [LARGE SCALE GENOMIC DNA]</scope>
    <source>
        <strain evidence="3 4">JCM 17786</strain>
    </source>
</reference>
<feature type="compositionally biased region" description="Pro residues" evidence="1">
    <location>
        <begin position="337"/>
        <end position="349"/>
    </location>
</feature>
<comment type="caution">
    <text evidence="3">The sequence shown here is derived from an EMBL/GenBank/DDBJ whole genome shotgun (WGS) entry which is preliminary data.</text>
</comment>
<dbReference type="SUPFAM" id="SSF55469">
    <property type="entry name" value="FMN-dependent nitroreductase-like"/>
    <property type="match status" value="2"/>
</dbReference>
<dbReference type="PANTHER" id="PTHR23026">
    <property type="entry name" value="NADPH NITROREDUCTASE"/>
    <property type="match status" value="1"/>
</dbReference>
<dbReference type="Gene3D" id="3.40.109.10">
    <property type="entry name" value="NADH Oxidase"/>
    <property type="match status" value="1"/>
</dbReference>
<protein>
    <submittedName>
        <fullName evidence="3">Nitroreductase family protein</fullName>
    </submittedName>
</protein>
<sequence length="380" mass="40478">MTTGPDLPRPVDPTRMADIEAAADAALLAPSVHNTQPWLLVLHPDRIDVRADRSRRLPVLDPAGRELMLSVGAAVLNTRVELAARGRAVEVDRSARTTDPDLAAVVHLVDGPPDSALAALAPQVRARRTNRRGYTDDPVPPDVLDRVLVAAAAEDTVAVPVLTEDQHRLVARLAQDADAEQNADPAYRHELRIWTNRDTRSGDGVPSTTVPRVDGSAQDDVPVRDFDTRGLGALPAATRAGRTGALVVLASHADDERAWVRAGEAMERVLLELTADGWAAGPLSQVTEVPRTRASLGRELCWGVHPQLLLRIGRAVPTAASPRRARHEVVSGSTRPAPGPPPVPCPGPTGWPAARGARAARDLPGHHLPVSDGRGGTTWV</sequence>
<dbReference type="InterPro" id="IPR000415">
    <property type="entry name" value="Nitroreductase-like"/>
</dbReference>
<dbReference type="RefSeq" id="WP_225235672.1">
    <property type="nucleotide sequence ID" value="NZ_JBAPLV010000030.1"/>
</dbReference>
<feature type="domain" description="Nitroreductase" evidence="2">
    <location>
        <begin position="124"/>
        <end position="288"/>
    </location>
</feature>
<dbReference type="Pfam" id="PF00881">
    <property type="entry name" value="Nitroreductase"/>
    <property type="match status" value="1"/>
</dbReference>
<evidence type="ECO:0000259" key="2">
    <source>
        <dbReference type="Pfam" id="PF00881"/>
    </source>
</evidence>
<evidence type="ECO:0000313" key="4">
    <source>
        <dbReference type="Proteomes" id="UP001373496"/>
    </source>
</evidence>
<accession>A0ABU8EB32</accession>
<dbReference type="NCBIfam" id="NF047509">
    <property type="entry name" value="Rv3131_FMN_oxido"/>
    <property type="match status" value="1"/>
</dbReference>
<organism evidence="3 4">
    <name type="scientific">Klenkia terrae</name>
    <dbReference type="NCBI Taxonomy" id="1052259"/>
    <lineage>
        <taxon>Bacteria</taxon>
        <taxon>Bacillati</taxon>
        <taxon>Actinomycetota</taxon>
        <taxon>Actinomycetes</taxon>
        <taxon>Geodermatophilales</taxon>
        <taxon>Geodermatophilaceae</taxon>
        <taxon>Klenkia</taxon>
    </lineage>
</organism>
<proteinExistence type="predicted"/>
<keyword evidence="4" id="KW-1185">Reference proteome</keyword>
<evidence type="ECO:0000256" key="1">
    <source>
        <dbReference type="SAM" id="MobiDB-lite"/>
    </source>
</evidence>
<name>A0ABU8EB32_9ACTN</name>